<dbReference type="InterPro" id="IPR058578">
    <property type="entry name" value="IspG_TIM"/>
</dbReference>
<dbReference type="InterPro" id="IPR011005">
    <property type="entry name" value="Dihydropteroate_synth-like_sf"/>
</dbReference>
<evidence type="ECO:0000256" key="6">
    <source>
        <dbReference type="ARBA" id="ARBA00023014"/>
    </source>
</evidence>
<evidence type="ECO:0000313" key="10">
    <source>
        <dbReference type="EMBL" id="KUG03630.1"/>
    </source>
</evidence>
<dbReference type="HAMAP" id="MF_00159">
    <property type="entry name" value="IspG"/>
    <property type="match status" value="1"/>
</dbReference>
<dbReference type="Pfam" id="PF04551">
    <property type="entry name" value="GcpE"/>
    <property type="match status" value="1"/>
</dbReference>
<dbReference type="Gene3D" id="3.20.20.20">
    <property type="entry name" value="Dihydropteroate synthase-like"/>
    <property type="match status" value="1"/>
</dbReference>
<evidence type="ECO:0000256" key="4">
    <source>
        <dbReference type="ARBA" id="ARBA00023002"/>
    </source>
</evidence>
<dbReference type="EMBL" id="LNQE01001877">
    <property type="protein sequence ID" value="KUG03630.1"/>
    <property type="molecule type" value="Genomic_DNA"/>
</dbReference>
<keyword evidence="2" id="KW-0004">4Fe-4S</keyword>
<evidence type="ECO:0000256" key="7">
    <source>
        <dbReference type="ARBA" id="ARBA00023229"/>
    </source>
</evidence>
<dbReference type="NCBIfam" id="NF001540">
    <property type="entry name" value="PRK00366.1"/>
    <property type="match status" value="1"/>
</dbReference>
<dbReference type="InterPro" id="IPR004588">
    <property type="entry name" value="IspG_bac-typ"/>
</dbReference>
<evidence type="ECO:0000259" key="8">
    <source>
        <dbReference type="Pfam" id="PF04551"/>
    </source>
</evidence>
<evidence type="ECO:0000256" key="5">
    <source>
        <dbReference type="ARBA" id="ARBA00023004"/>
    </source>
</evidence>
<dbReference type="FunFam" id="3.20.20.20:FF:000001">
    <property type="entry name" value="4-hydroxy-3-methylbut-2-en-1-yl diphosphate synthase (flavodoxin)"/>
    <property type="match status" value="1"/>
</dbReference>
<dbReference type="GO" id="GO:0005506">
    <property type="term" value="F:iron ion binding"/>
    <property type="evidence" value="ECO:0007669"/>
    <property type="project" value="InterPro"/>
</dbReference>
<comment type="caution">
    <text evidence="10">The sequence shown here is derived from an EMBL/GenBank/DDBJ whole genome shotgun (WGS) entry which is preliminary data.</text>
</comment>
<evidence type="ECO:0000256" key="3">
    <source>
        <dbReference type="ARBA" id="ARBA00022723"/>
    </source>
</evidence>
<keyword evidence="7" id="KW-0414">Isoprene biosynthesis</keyword>
<sequence length="342" mass="36922">MWVGEVPVGGDHPIVVQSMTTTDTRDVTSTVEQIIRLQEAGCEIARVAVVDDEAAQAISKIKQGTSIPIIADIHFDHRLALSSVKAGCDGLRINPGNIGSKSKVQEVVKICKDKKIPIRIGVNAGSLDKNILKKYGQICPQAMVDSAVENIKILEDMDFLDIKVSLKASSVPLSVEAYRLMSQISDYPLHLGITEAGTIPRALVKSAMGLGILLNEGIGDTVRVSITSDPVYEVWAAYEILRSAGLRERGIELVSCPTCGRCEIDLFKIVEEVDEKIRFLDRNLKVAVMGCIVNGPGEARDADIGIAGGRGLGILFKNGEVIKKIPENQLVQELIKAIDAAE</sequence>
<name>A0A0W8E4P7_9ZZZZ</name>
<dbReference type="GO" id="GO:0016114">
    <property type="term" value="P:terpenoid biosynthetic process"/>
    <property type="evidence" value="ECO:0007669"/>
    <property type="project" value="InterPro"/>
</dbReference>
<dbReference type="SUPFAM" id="SSF56014">
    <property type="entry name" value="Nitrite and sulphite reductase 4Fe-4S domain-like"/>
    <property type="match status" value="1"/>
</dbReference>
<dbReference type="NCBIfam" id="TIGR00612">
    <property type="entry name" value="ispG_gcpE"/>
    <property type="match status" value="1"/>
</dbReference>
<keyword evidence="5" id="KW-0408">Iron</keyword>
<keyword evidence="6" id="KW-0411">Iron-sulfur</keyword>
<feature type="domain" description="IspG TIM-barrel" evidence="8">
    <location>
        <begin position="3"/>
        <end position="237"/>
    </location>
</feature>
<evidence type="ECO:0000256" key="2">
    <source>
        <dbReference type="ARBA" id="ARBA00022485"/>
    </source>
</evidence>
<dbReference type="PANTHER" id="PTHR30454">
    <property type="entry name" value="4-HYDROXY-3-METHYLBUT-2-EN-1-YL DIPHOSPHATE SYNTHASE"/>
    <property type="match status" value="1"/>
</dbReference>
<dbReference type="InterPro" id="IPR045854">
    <property type="entry name" value="NO2/SO3_Rdtase_4Fe4S_sf"/>
</dbReference>
<proteinExistence type="inferred from homology"/>
<protein>
    <submittedName>
        <fullName evidence="10">1-hydroxy-2-methyl-2-(E)-butenyl 4-diphosphate synthase</fullName>
        <ecNumber evidence="10">1.17.7.1</ecNumber>
    </submittedName>
</protein>
<accession>A0A0W8E4P7</accession>
<gene>
    <name evidence="10" type="ORF">ASZ90_019063</name>
</gene>
<evidence type="ECO:0000256" key="1">
    <source>
        <dbReference type="ARBA" id="ARBA00001966"/>
    </source>
</evidence>
<keyword evidence="3" id="KW-0479">Metal-binding</keyword>
<organism evidence="10">
    <name type="scientific">hydrocarbon metagenome</name>
    <dbReference type="NCBI Taxonomy" id="938273"/>
    <lineage>
        <taxon>unclassified sequences</taxon>
        <taxon>metagenomes</taxon>
        <taxon>ecological metagenomes</taxon>
    </lineage>
</organism>
<evidence type="ECO:0000259" key="9">
    <source>
        <dbReference type="Pfam" id="PF26540"/>
    </source>
</evidence>
<dbReference type="AlphaFoldDB" id="A0A0W8E4P7"/>
<dbReference type="GO" id="GO:0046429">
    <property type="term" value="F:4-hydroxy-3-methylbut-2-en-1-yl diphosphate synthase activity (ferredoxin)"/>
    <property type="evidence" value="ECO:0007669"/>
    <property type="project" value="UniProtKB-EC"/>
</dbReference>
<dbReference type="PANTHER" id="PTHR30454:SF0">
    <property type="entry name" value="4-HYDROXY-3-METHYLBUT-2-EN-1-YL DIPHOSPHATE SYNTHASE (FERREDOXIN), CHLOROPLASTIC"/>
    <property type="match status" value="1"/>
</dbReference>
<reference evidence="10" key="1">
    <citation type="journal article" date="2015" name="Proc. Natl. Acad. Sci. U.S.A.">
        <title>Networks of energetic and metabolic interactions define dynamics in microbial communities.</title>
        <authorList>
            <person name="Embree M."/>
            <person name="Liu J.K."/>
            <person name="Al-Bassam M.M."/>
            <person name="Zengler K."/>
        </authorList>
    </citation>
    <scope>NUCLEOTIDE SEQUENCE</scope>
</reference>
<dbReference type="GO" id="GO:0019288">
    <property type="term" value="P:isopentenyl diphosphate biosynthetic process, methylerythritol 4-phosphate pathway"/>
    <property type="evidence" value="ECO:0007669"/>
    <property type="project" value="TreeGrafter"/>
</dbReference>
<dbReference type="InterPro" id="IPR036849">
    <property type="entry name" value="Enolase-like_C_sf"/>
</dbReference>
<dbReference type="GO" id="GO:0051539">
    <property type="term" value="F:4 iron, 4 sulfur cluster binding"/>
    <property type="evidence" value="ECO:0007669"/>
    <property type="project" value="UniProtKB-KW"/>
</dbReference>
<feature type="domain" description="IspG C-terminal" evidence="9">
    <location>
        <begin position="252"/>
        <end position="339"/>
    </location>
</feature>
<dbReference type="InterPro" id="IPR016425">
    <property type="entry name" value="IspG_bac"/>
</dbReference>
<comment type="cofactor">
    <cofactor evidence="1">
        <name>[4Fe-4S] cluster</name>
        <dbReference type="ChEBI" id="CHEBI:49883"/>
    </cofactor>
</comment>
<dbReference type="SUPFAM" id="SSF51604">
    <property type="entry name" value="Enolase C-terminal domain-like"/>
    <property type="match status" value="1"/>
</dbReference>
<dbReference type="Pfam" id="PF26540">
    <property type="entry name" value="GcpE_C"/>
    <property type="match status" value="1"/>
</dbReference>
<keyword evidence="4 10" id="KW-0560">Oxidoreductase</keyword>
<dbReference type="EC" id="1.17.7.1" evidence="10"/>
<dbReference type="FunFam" id="3.30.413.10:FF:000005">
    <property type="entry name" value="4-hydroxy-3-methylbut-2-en-1-yl diphosphate synthase (flavodoxin)"/>
    <property type="match status" value="1"/>
</dbReference>
<dbReference type="Gene3D" id="3.30.413.10">
    <property type="entry name" value="Sulfite Reductase Hemoprotein, domain 1"/>
    <property type="match status" value="1"/>
</dbReference>
<dbReference type="PIRSF" id="PIRSF004640">
    <property type="entry name" value="IspG"/>
    <property type="match status" value="1"/>
</dbReference>
<dbReference type="InterPro" id="IPR058579">
    <property type="entry name" value="IspG_C"/>
</dbReference>